<feature type="non-terminal residue" evidence="1">
    <location>
        <position position="1"/>
    </location>
</feature>
<sequence length="41" mass="4844">IDMKHSLKISCIKNIITKLYKNAYKTTSLFVIIDVNFRKEL</sequence>
<gene>
    <name evidence="1" type="ORF">HMPREF9383_1424</name>
</gene>
<dbReference type="EMBL" id="AEXY01000016">
    <property type="protein sequence ID" value="EGD36271.1"/>
    <property type="molecule type" value="Genomic_DNA"/>
</dbReference>
<organism evidence="1 2">
    <name type="scientific">Streptococcus sanguinis SK150</name>
    <dbReference type="NCBI Taxonomy" id="888811"/>
    <lineage>
        <taxon>Bacteria</taxon>
        <taxon>Bacillati</taxon>
        <taxon>Bacillota</taxon>
        <taxon>Bacilli</taxon>
        <taxon>Lactobacillales</taxon>
        <taxon>Streptococcaceae</taxon>
        <taxon>Streptococcus</taxon>
    </lineage>
</organism>
<proteinExistence type="predicted"/>
<dbReference type="AlphaFoldDB" id="F0IMS1"/>
<accession>F0IMS1</accession>
<reference evidence="1 2" key="1">
    <citation type="submission" date="2011-02" db="EMBL/GenBank/DDBJ databases">
        <authorList>
            <person name="Muzny D."/>
            <person name="Qin X."/>
            <person name="Deng J."/>
            <person name="Jiang H."/>
            <person name="Liu Y."/>
            <person name="Qu J."/>
            <person name="Song X.-Z."/>
            <person name="Zhang L."/>
            <person name="Thornton R."/>
            <person name="Coyle M."/>
            <person name="Francisco L."/>
            <person name="Jackson L."/>
            <person name="Javaid M."/>
            <person name="Korchina V."/>
            <person name="Kovar C."/>
            <person name="Mata R."/>
            <person name="Mathew T."/>
            <person name="Ngo R."/>
            <person name="Nguyen L."/>
            <person name="Nguyen N."/>
            <person name="Okwuonu G."/>
            <person name="Ongeri F."/>
            <person name="Pham C."/>
            <person name="Simmons D."/>
            <person name="Wilczek-Boney K."/>
            <person name="Hale W."/>
            <person name="Jakkamsetti A."/>
            <person name="Pham P."/>
            <person name="Ruth R."/>
            <person name="San Lucas F."/>
            <person name="Warren J."/>
            <person name="Zhang J."/>
            <person name="Zhao Z."/>
            <person name="Zhou C."/>
            <person name="Zhu D."/>
            <person name="Lee S."/>
            <person name="Bess C."/>
            <person name="Blankenburg K."/>
            <person name="Forbes L."/>
            <person name="Fu Q."/>
            <person name="Gubbala S."/>
            <person name="Hirani K."/>
            <person name="Jayaseelan J.C."/>
            <person name="Lara F."/>
            <person name="Munidasa M."/>
            <person name="Palculict T."/>
            <person name="Patil S."/>
            <person name="Pu L.-L."/>
            <person name="Saada N."/>
            <person name="Tang L."/>
            <person name="Weissenberger G."/>
            <person name="Zhu Y."/>
            <person name="Hemphill L."/>
            <person name="Shang Y."/>
            <person name="Youmans B."/>
            <person name="Ayvaz T."/>
            <person name="Ross M."/>
            <person name="Santibanez J."/>
            <person name="Aqrawi P."/>
            <person name="Gross S."/>
            <person name="Joshi V."/>
            <person name="Fowler G."/>
            <person name="Nazareth L."/>
            <person name="Reid J."/>
            <person name="Worley K."/>
            <person name="Petrosino J."/>
            <person name="Highlander S."/>
            <person name="Gibbs R."/>
        </authorList>
    </citation>
    <scope>NUCLEOTIDE SEQUENCE [LARGE SCALE GENOMIC DNA]</scope>
    <source>
        <strain evidence="1 2">SK150</strain>
    </source>
</reference>
<dbReference type="Proteomes" id="UP000003530">
    <property type="component" value="Unassembled WGS sequence"/>
</dbReference>
<evidence type="ECO:0000313" key="2">
    <source>
        <dbReference type="Proteomes" id="UP000003530"/>
    </source>
</evidence>
<protein>
    <submittedName>
        <fullName evidence="1">Uncharacterized protein</fullName>
    </submittedName>
</protein>
<dbReference type="HOGENOM" id="CLU_3262827_0_0_9"/>
<name>F0IMS1_STRSA</name>
<evidence type="ECO:0000313" key="1">
    <source>
        <dbReference type="EMBL" id="EGD36271.1"/>
    </source>
</evidence>
<comment type="caution">
    <text evidence="1">The sequence shown here is derived from an EMBL/GenBank/DDBJ whole genome shotgun (WGS) entry which is preliminary data.</text>
</comment>